<organism evidence="2 3">
    <name type="scientific">Anaerosalibacter massiliensis</name>
    <dbReference type="NCBI Taxonomy" id="1347392"/>
    <lineage>
        <taxon>Bacteria</taxon>
        <taxon>Bacillati</taxon>
        <taxon>Bacillota</taxon>
        <taxon>Tissierellia</taxon>
        <taxon>Tissierellales</taxon>
        <taxon>Sporanaerobacteraceae</taxon>
        <taxon>Anaerosalibacter</taxon>
    </lineage>
</organism>
<dbReference type="RefSeq" id="WP_042678931.1">
    <property type="nucleotide sequence ID" value="NZ_CABKTM010000008.1"/>
</dbReference>
<dbReference type="NCBIfam" id="NF038193">
    <property type="entry name" value="VI_Cas13c"/>
    <property type="match status" value="1"/>
</dbReference>
<evidence type="ECO:0000313" key="3">
    <source>
        <dbReference type="Proteomes" id="UP001142078"/>
    </source>
</evidence>
<sequence>MKSGRREKAKSNKSSIVRVIISNFDDKQVKEIKVLYTKQGGIDVIKFKSTEKDEKGRMKFNFDCAYNRLEEEEFNSFGGKGKQSFFVTTNEDLTELHVTKRHKTTGEIIKDYTIQGKYTPIKQDRTKVTVSITDNKDHFDSNDLGDKIRLSRSLTQYTNRILLDADVMKNYREIVCSDSEKVDETINIDSQEIYKINRFLSYRSNMIIYYQMINNFLLHYDGEEDKGGNDSINLINEIWKYENKKNDEKEKIIERSYKSIEKSINQYILNHNTEVESGDKEKKIDISEERIKEDLKKTFILFSRLRHYMVHYNYKFYENLYSGKNFIIYNKDKSKSRRFSELLDLNIFKELSKIKLVKNRAVSNYLDKKTTIHVLNKNINAIKLLDIYRDICETKNGFNNFINNMMTISGEEDKEYKEMVTKHFNENMNKLSIYLENFKKHSDFKTNNKKKETYNLLKQELDEQKKLRLWFNAPYVYDIHSSKKYKELYVERKKYVDIHSKLIEAGINNDNKKKLNEINVKLCELNTEMKEMTKLNSKYRLQYKLQLAFGFILEEFNLDIDKFVSAFDKDNNLTISKFMEKRETYLSKSLDRRDNRFKKLIKDYKFRDTEDIFCSDRENNLVKLYILMYILLPVEIRGDFLGFVKKNYYDLKHVDFIDKRNNDNKDTFFHDLRLFEKNVKRLEVTSYSLSDGFLGKKSREKFGKELEKFIYKNVSIALPTNIDIKEFNKSLVLPMMKNYQIIFKLLNDIEISALFLIAKKEGNEGSITFKKVIDKVRKEDMNGNINFSQVMKMALNEKVNCQIRNSIAHINMKQLYIEPLNIYINNNQNKKTISEQMEEIIDICITKGLTGKELNKNIINDYYMKKEKLVFNLKLRKRNNLVSIDAQQKNMKEKSILNKYDLNYKDENLNIKEIILKVNDLNNKQKLLKETTEGESNYKNALSKDILLLNGIIRKNINFKIKEMILGIIQQNEYRYVNINIYDKIRKEDHNIDLKINNKYIEISCYENKSNESTDERINFKIKYMDLKVKNELLVPSCYEDIYIKKKIDLEIRYIENCKVVYIDIYYKKYNINLEFDGKTLFVKFNKDVKKNNQKVNLESNYIQNIKFIVS</sequence>
<name>A0A9X2MGT7_9FIRM</name>
<evidence type="ECO:0000313" key="2">
    <source>
        <dbReference type="EMBL" id="MCR2044812.1"/>
    </source>
</evidence>
<reference evidence="2" key="1">
    <citation type="submission" date="2022-07" db="EMBL/GenBank/DDBJ databases">
        <title>Enhanced cultured diversity of the mouse gut microbiota enables custom-made synthetic communities.</title>
        <authorList>
            <person name="Afrizal A."/>
        </authorList>
    </citation>
    <scope>NUCLEOTIDE SEQUENCE</scope>
    <source>
        <strain evidence="2">DSM 29482</strain>
    </source>
</reference>
<feature type="coiled-coil region" evidence="1">
    <location>
        <begin position="904"/>
        <end position="931"/>
    </location>
</feature>
<comment type="caution">
    <text evidence="2">The sequence shown here is derived from an EMBL/GenBank/DDBJ whole genome shotgun (WGS) entry which is preliminary data.</text>
</comment>
<keyword evidence="1" id="KW-0175">Coiled coil</keyword>
<dbReference type="AlphaFoldDB" id="A0A9X2MGT7"/>
<dbReference type="OrthoDB" id="3078812at2"/>
<protein>
    <submittedName>
        <fullName evidence="2">Type VI-C CRISPR-associated RNA-guided ribonuclease Cas13c</fullName>
    </submittedName>
</protein>
<dbReference type="Proteomes" id="UP001142078">
    <property type="component" value="Unassembled WGS sequence"/>
</dbReference>
<evidence type="ECO:0000256" key="1">
    <source>
        <dbReference type="SAM" id="Coils"/>
    </source>
</evidence>
<accession>A0A9X2MGT7</accession>
<gene>
    <name evidence="2" type="primary">cas13c</name>
    <name evidence="2" type="ORF">NSA23_11925</name>
</gene>
<dbReference type="EMBL" id="JANJZL010000009">
    <property type="protein sequence ID" value="MCR2044812.1"/>
    <property type="molecule type" value="Genomic_DNA"/>
</dbReference>
<proteinExistence type="predicted"/>
<keyword evidence="3" id="KW-1185">Reference proteome</keyword>